<dbReference type="AlphaFoldDB" id="A0A9W6H3Q6"/>
<dbReference type="EMBL" id="BSEJ01000008">
    <property type="protein sequence ID" value="GLJ61791.1"/>
    <property type="molecule type" value="Genomic_DNA"/>
</dbReference>
<organism evidence="1 2">
    <name type="scientific">Microbacterium barkeri</name>
    <dbReference type="NCBI Taxonomy" id="33917"/>
    <lineage>
        <taxon>Bacteria</taxon>
        <taxon>Bacillati</taxon>
        <taxon>Actinomycetota</taxon>
        <taxon>Actinomycetes</taxon>
        <taxon>Micrococcales</taxon>
        <taxon>Microbacteriaceae</taxon>
        <taxon>Microbacterium</taxon>
    </lineage>
</organism>
<sequence length="127" mass="13825">MSRPLPEQEALAVPDGVYYAVFDDQGEPGTPLSQRGIFTTWTFEGAAVDFGEFECTEERPLFERSGEIVGQSVRWNSYDGETPILTPHEDGSVGVEDMYDTFVLFPDGSPEADDVKARVAANPACAG</sequence>
<dbReference type="RefSeq" id="WP_271173500.1">
    <property type="nucleotide sequence ID" value="NZ_BSEJ01000008.1"/>
</dbReference>
<proteinExistence type="predicted"/>
<evidence type="ECO:0000313" key="1">
    <source>
        <dbReference type="EMBL" id="GLJ61791.1"/>
    </source>
</evidence>
<reference evidence="1" key="1">
    <citation type="journal article" date="2014" name="Int. J. Syst. Evol. Microbiol.">
        <title>Complete genome sequence of Corynebacterium casei LMG S-19264T (=DSM 44701T), isolated from a smear-ripened cheese.</title>
        <authorList>
            <consortium name="US DOE Joint Genome Institute (JGI-PGF)"/>
            <person name="Walter F."/>
            <person name="Albersmeier A."/>
            <person name="Kalinowski J."/>
            <person name="Ruckert C."/>
        </authorList>
    </citation>
    <scope>NUCLEOTIDE SEQUENCE</scope>
    <source>
        <strain evidence="1">VKM Ac-1020</strain>
    </source>
</reference>
<gene>
    <name evidence="1" type="ORF">GCM10017576_19210</name>
</gene>
<comment type="caution">
    <text evidence="1">The sequence shown here is derived from an EMBL/GenBank/DDBJ whole genome shotgun (WGS) entry which is preliminary data.</text>
</comment>
<accession>A0A9W6H3Q6</accession>
<reference evidence="1" key="2">
    <citation type="submission" date="2023-01" db="EMBL/GenBank/DDBJ databases">
        <authorList>
            <person name="Sun Q."/>
            <person name="Evtushenko L."/>
        </authorList>
    </citation>
    <scope>NUCLEOTIDE SEQUENCE</scope>
    <source>
        <strain evidence="1">VKM Ac-1020</strain>
    </source>
</reference>
<keyword evidence="2" id="KW-1185">Reference proteome</keyword>
<evidence type="ECO:0000313" key="2">
    <source>
        <dbReference type="Proteomes" id="UP001142462"/>
    </source>
</evidence>
<name>A0A9W6H3Q6_9MICO</name>
<protein>
    <submittedName>
        <fullName evidence="1">Uncharacterized protein</fullName>
    </submittedName>
</protein>
<dbReference type="Proteomes" id="UP001142462">
    <property type="component" value="Unassembled WGS sequence"/>
</dbReference>